<name>A0A6G7YML5_9SPHN</name>
<organism evidence="1 2">
    <name type="scientific">Sphingomonas piscis</name>
    <dbReference type="NCBI Taxonomy" id="2714943"/>
    <lineage>
        <taxon>Bacteria</taxon>
        <taxon>Pseudomonadati</taxon>
        <taxon>Pseudomonadota</taxon>
        <taxon>Alphaproteobacteria</taxon>
        <taxon>Sphingomonadales</taxon>
        <taxon>Sphingomonadaceae</taxon>
        <taxon>Sphingomonas</taxon>
    </lineage>
</organism>
<proteinExistence type="predicted"/>
<gene>
    <name evidence="1" type="ORF">G7077_02715</name>
</gene>
<evidence type="ECO:0008006" key="3">
    <source>
        <dbReference type="Google" id="ProtNLM"/>
    </source>
</evidence>
<evidence type="ECO:0000313" key="1">
    <source>
        <dbReference type="EMBL" id="QIK77984.1"/>
    </source>
</evidence>
<keyword evidence="2" id="KW-1185">Reference proteome</keyword>
<dbReference type="KEGG" id="spii:G7077_02715"/>
<protein>
    <recommendedName>
        <fullName evidence="3">Transcriptional regulator</fullName>
    </recommendedName>
</protein>
<reference evidence="1 2" key="1">
    <citation type="submission" date="2020-03" db="EMBL/GenBank/DDBJ databases">
        <title>Sphingomonas sp. nov., isolated from fish.</title>
        <authorList>
            <person name="Hyun D.-W."/>
            <person name="Bae J.-W."/>
        </authorList>
    </citation>
    <scope>NUCLEOTIDE SEQUENCE [LARGE SCALE GENOMIC DNA]</scope>
    <source>
        <strain evidence="1 2">HDW15B</strain>
    </source>
</reference>
<sequence length="120" mass="13246">MASEEELVAFVASSFRSIWALELLLLLKQEGRACRTEDLVLSLRASPAVIDRALEALVAGGLVTCEDGTCIYMPVTSEVRALVDETEQLYRSKPDRVRRLIVASVNKGLTAFSDAFRLKD</sequence>
<dbReference type="InterPro" id="IPR036390">
    <property type="entry name" value="WH_DNA-bd_sf"/>
</dbReference>
<dbReference type="AlphaFoldDB" id="A0A6G7YML5"/>
<dbReference type="RefSeq" id="WP_166410379.1">
    <property type="nucleotide sequence ID" value="NZ_CP049869.1"/>
</dbReference>
<dbReference type="Proteomes" id="UP000503222">
    <property type="component" value="Chromosome"/>
</dbReference>
<dbReference type="SUPFAM" id="SSF46785">
    <property type="entry name" value="Winged helix' DNA-binding domain"/>
    <property type="match status" value="1"/>
</dbReference>
<accession>A0A6G7YML5</accession>
<evidence type="ECO:0000313" key="2">
    <source>
        <dbReference type="Proteomes" id="UP000503222"/>
    </source>
</evidence>
<dbReference type="EMBL" id="CP049869">
    <property type="protein sequence ID" value="QIK77984.1"/>
    <property type="molecule type" value="Genomic_DNA"/>
</dbReference>